<dbReference type="Proteomes" id="UP001209276">
    <property type="component" value="Unassembled WGS sequence"/>
</dbReference>
<dbReference type="RefSeq" id="WP_087442964.1">
    <property type="nucleotide sequence ID" value="NZ_CABMNB010000029.1"/>
</dbReference>
<proteinExistence type="predicted"/>
<dbReference type="EMBL" id="CP041405">
    <property type="protein sequence ID" value="QDM46678.1"/>
    <property type="molecule type" value="Genomic_DNA"/>
</dbReference>
<gene>
    <name evidence="2" type="ORF">FLT43_26905</name>
    <name evidence="1" type="ORF">M5W83_25790</name>
</gene>
<organism evidence="2 3">
    <name type="scientific">Paenibacillus thiaminolyticus</name>
    <name type="common">Bacillus thiaminolyticus</name>
    <dbReference type="NCBI Taxonomy" id="49283"/>
    <lineage>
        <taxon>Bacteria</taxon>
        <taxon>Bacillati</taxon>
        <taxon>Bacillota</taxon>
        <taxon>Bacilli</taxon>
        <taxon>Bacillales</taxon>
        <taxon>Paenibacillaceae</taxon>
        <taxon>Paenibacillus</taxon>
    </lineage>
</organism>
<accession>A0AAP9DYD8</accession>
<dbReference type="EMBL" id="JAMDMM010000059">
    <property type="protein sequence ID" value="MCY9610565.1"/>
    <property type="molecule type" value="Genomic_DNA"/>
</dbReference>
<dbReference type="AlphaFoldDB" id="A0AAP9DYD8"/>
<evidence type="ECO:0000313" key="4">
    <source>
        <dbReference type="Proteomes" id="UP001209276"/>
    </source>
</evidence>
<name>A0AAP9DYD8_PANTH</name>
<dbReference type="GeneID" id="76999592"/>
<sequence>MGVKELELVIPPIVGYQYVAYPLCTALARQEALPWFYSNFIHLYCHQDLEGERASRSVPLTFYGEDFLRCPWLTTQKLEREYVIDSHPEIVDFLVNSINSGYTISLYVDEFYIPRRRVYRQVHYAHDILVYGYDDGKRVFFVLGYDEEMQFRKTLVPFHEMEQGFQHLEWTDRYEEQIYLYKFNRTGSYSLDPAFIQESLEQYLSGCDVSWRHRGTADPWERAFGVNVYPALIRNMPALVRKRDIRPIHILWEHKKTMGMRIDYLSERQLLPPAFTGCFRPIEEQAFALRHVLMKYALTGDDAILEQGINEMTSIMDSEKQILESVAEALEHRIAPQPSVT</sequence>
<evidence type="ECO:0000313" key="3">
    <source>
        <dbReference type="Proteomes" id="UP000315377"/>
    </source>
</evidence>
<evidence type="ECO:0000313" key="2">
    <source>
        <dbReference type="EMBL" id="QDM46678.1"/>
    </source>
</evidence>
<reference evidence="2 3" key="1">
    <citation type="submission" date="2019-07" db="EMBL/GenBank/DDBJ databases">
        <title>Paenibacillus thiaminolyticus NRRL B-4156.</title>
        <authorList>
            <person name="Hehnly C."/>
            <person name="Zhang L."/>
        </authorList>
    </citation>
    <scope>NUCLEOTIDE SEQUENCE [LARGE SCALE GENOMIC DNA]</scope>
    <source>
        <strain evidence="2 3">NRRL B-4156</strain>
    </source>
</reference>
<reference evidence="1 4" key="2">
    <citation type="submission" date="2022-05" db="EMBL/GenBank/DDBJ databases">
        <title>Genome Sequencing of Bee-Associated Microbes.</title>
        <authorList>
            <person name="Dunlap C."/>
        </authorList>
    </citation>
    <scope>NUCLEOTIDE SEQUENCE [LARGE SCALE GENOMIC DNA]</scope>
    <source>
        <strain evidence="1 4">NRRL B-14613</strain>
    </source>
</reference>
<dbReference type="Proteomes" id="UP000315377">
    <property type="component" value="Chromosome"/>
</dbReference>
<keyword evidence="4" id="KW-1185">Reference proteome</keyword>
<protein>
    <submittedName>
        <fullName evidence="1">BtrH N-terminal domain-containing protein</fullName>
    </submittedName>
</protein>
<evidence type="ECO:0000313" key="1">
    <source>
        <dbReference type="EMBL" id="MCY9610565.1"/>
    </source>
</evidence>